<reference evidence="3 4" key="1">
    <citation type="submission" date="2016-10" db="EMBL/GenBank/DDBJ databases">
        <authorList>
            <person name="de Groot N.N."/>
        </authorList>
    </citation>
    <scope>NUCLEOTIDE SEQUENCE [LARGE SCALE GENOMIC DNA]</scope>
    <source>
        <strain evidence="4">P4-7,KCTC 19426,CECT 7604</strain>
    </source>
</reference>
<dbReference type="STRING" id="1090615.SAMN04515671_0706"/>
<dbReference type="InterPro" id="IPR050469">
    <property type="entry name" value="Diguanylate_Cyclase"/>
</dbReference>
<keyword evidence="1" id="KW-1133">Transmembrane helix</keyword>
<name>A0A1H0IZD2_9ACTN</name>
<sequence>MTAVPNHPRTEPVVQALGMPRWFRHLQPRDAKTAARIIGPLCIVAATVTIVFSVFDLVRGATDAPTAIATILVSAVVVAVGLATRRLRGSHVITWGSLPILGVLAIVGFDLASGDASVSAQVFLFFPALYAASTLPRIGVIIVTLTAIAGEAVIVFAAVPAATGAAAVGYVSAGLATASVLLARSAEEQEVLIARLRRQAAIDPLTGLATRRVLDQAAQSALSGAASSAGTGMILLDVDKFKDVNDRYGHPAGDEVLVQLAALLIRGCRKTDIVSRLGGDEIALLLPGCSPDSLLKRASSILLDVRNHAFIMSDLERIRVSVTAGVAHAPTHACDLPSLYATADAALYEAKRAGRDQVGVPARLAS</sequence>
<dbReference type="CDD" id="cd01949">
    <property type="entry name" value="GGDEF"/>
    <property type="match status" value="1"/>
</dbReference>
<feature type="transmembrane region" description="Helical" evidence="1">
    <location>
        <begin position="34"/>
        <end position="55"/>
    </location>
</feature>
<accession>A0A1H0IZD2</accession>
<dbReference type="NCBIfam" id="TIGR00254">
    <property type="entry name" value="GGDEF"/>
    <property type="match status" value="1"/>
</dbReference>
<dbReference type="InterPro" id="IPR029787">
    <property type="entry name" value="Nucleotide_cyclase"/>
</dbReference>
<dbReference type="PANTHER" id="PTHR45138">
    <property type="entry name" value="REGULATORY COMPONENTS OF SENSORY TRANSDUCTION SYSTEM"/>
    <property type="match status" value="1"/>
</dbReference>
<dbReference type="InterPro" id="IPR043128">
    <property type="entry name" value="Rev_trsase/Diguanyl_cyclase"/>
</dbReference>
<dbReference type="GO" id="GO:0052621">
    <property type="term" value="F:diguanylate cyclase activity"/>
    <property type="evidence" value="ECO:0007669"/>
    <property type="project" value="TreeGrafter"/>
</dbReference>
<dbReference type="SMART" id="SM00267">
    <property type="entry name" value="GGDEF"/>
    <property type="match status" value="1"/>
</dbReference>
<evidence type="ECO:0000259" key="2">
    <source>
        <dbReference type="PROSITE" id="PS50887"/>
    </source>
</evidence>
<dbReference type="Proteomes" id="UP000198741">
    <property type="component" value="Chromosome I"/>
</dbReference>
<dbReference type="SUPFAM" id="SSF55073">
    <property type="entry name" value="Nucleotide cyclase"/>
    <property type="match status" value="1"/>
</dbReference>
<dbReference type="PROSITE" id="PS50887">
    <property type="entry name" value="GGDEF"/>
    <property type="match status" value="1"/>
</dbReference>
<keyword evidence="1" id="KW-0472">Membrane</keyword>
<keyword evidence="1" id="KW-0812">Transmembrane</keyword>
<evidence type="ECO:0000256" key="1">
    <source>
        <dbReference type="SAM" id="Phobius"/>
    </source>
</evidence>
<protein>
    <submittedName>
        <fullName evidence="3">Diguanylate cyclase (GGDEF) domain-containing protein</fullName>
    </submittedName>
</protein>
<dbReference type="GO" id="GO:0043709">
    <property type="term" value="P:cell adhesion involved in single-species biofilm formation"/>
    <property type="evidence" value="ECO:0007669"/>
    <property type="project" value="TreeGrafter"/>
</dbReference>
<dbReference type="PANTHER" id="PTHR45138:SF9">
    <property type="entry name" value="DIGUANYLATE CYCLASE DGCM-RELATED"/>
    <property type="match status" value="1"/>
</dbReference>
<proteinExistence type="predicted"/>
<dbReference type="GO" id="GO:1902201">
    <property type="term" value="P:negative regulation of bacterial-type flagellum-dependent cell motility"/>
    <property type="evidence" value="ECO:0007669"/>
    <property type="project" value="TreeGrafter"/>
</dbReference>
<dbReference type="GO" id="GO:0005886">
    <property type="term" value="C:plasma membrane"/>
    <property type="evidence" value="ECO:0007669"/>
    <property type="project" value="TreeGrafter"/>
</dbReference>
<dbReference type="EMBL" id="LT629710">
    <property type="protein sequence ID" value="SDO36491.1"/>
    <property type="molecule type" value="Genomic_DNA"/>
</dbReference>
<dbReference type="Gene3D" id="3.30.70.270">
    <property type="match status" value="1"/>
</dbReference>
<evidence type="ECO:0000313" key="4">
    <source>
        <dbReference type="Proteomes" id="UP000198741"/>
    </source>
</evidence>
<dbReference type="AlphaFoldDB" id="A0A1H0IZD2"/>
<feature type="domain" description="GGDEF" evidence="2">
    <location>
        <begin position="229"/>
        <end position="363"/>
    </location>
</feature>
<keyword evidence="4" id="KW-1185">Reference proteome</keyword>
<gene>
    <name evidence="3" type="ORF">SAMN04515671_0706</name>
</gene>
<evidence type="ECO:0000313" key="3">
    <source>
        <dbReference type="EMBL" id="SDO36491.1"/>
    </source>
</evidence>
<dbReference type="Pfam" id="PF00990">
    <property type="entry name" value="GGDEF"/>
    <property type="match status" value="1"/>
</dbReference>
<feature type="transmembrane region" description="Helical" evidence="1">
    <location>
        <begin position="67"/>
        <end position="85"/>
    </location>
</feature>
<organism evidence="3 4">
    <name type="scientific">Nakamurella panacisegetis</name>
    <dbReference type="NCBI Taxonomy" id="1090615"/>
    <lineage>
        <taxon>Bacteria</taxon>
        <taxon>Bacillati</taxon>
        <taxon>Actinomycetota</taxon>
        <taxon>Actinomycetes</taxon>
        <taxon>Nakamurellales</taxon>
        <taxon>Nakamurellaceae</taxon>
        <taxon>Nakamurella</taxon>
    </lineage>
</organism>
<feature type="transmembrane region" description="Helical" evidence="1">
    <location>
        <begin position="118"/>
        <end position="135"/>
    </location>
</feature>
<dbReference type="InterPro" id="IPR000160">
    <property type="entry name" value="GGDEF_dom"/>
</dbReference>
<feature type="transmembrane region" description="Helical" evidence="1">
    <location>
        <begin position="92"/>
        <end position="112"/>
    </location>
</feature>